<organism evidence="1 2">
    <name type="scientific">Candidatus Synechococcus spongiarum 142</name>
    <dbReference type="NCBI Taxonomy" id="1608213"/>
    <lineage>
        <taxon>Bacteria</taxon>
        <taxon>Bacillati</taxon>
        <taxon>Cyanobacteriota</taxon>
        <taxon>Cyanophyceae</taxon>
        <taxon>Synechococcales</taxon>
        <taxon>Synechococcaceae</taxon>
        <taxon>Synechococcus</taxon>
    </lineage>
</organism>
<proteinExistence type="predicted"/>
<dbReference type="AlphaFoldDB" id="A0A6N3X8R1"/>
<dbReference type="EMBL" id="JXUO01000144">
    <property type="protein sequence ID" value="KKZ14701.1"/>
    <property type="molecule type" value="Genomic_DNA"/>
</dbReference>
<dbReference type="Proteomes" id="UP000035054">
    <property type="component" value="Unassembled WGS sequence"/>
</dbReference>
<comment type="caution">
    <text evidence="1">The sequence shown here is derived from an EMBL/GenBank/DDBJ whole genome shotgun (WGS) entry which is preliminary data.</text>
</comment>
<name>A0A6N3X8R1_9SYNE</name>
<accession>A0A6N3X8R1</accession>
<gene>
    <name evidence="1" type="ORF">TH68_04315</name>
</gene>
<protein>
    <submittedName>
        <fullName evidence="1">Uncharacterized protein</fullName>
    </submittedName>
</protein>
<evidence type="ECO:0000313" key="2">
    <source>
        <dbReference type="Proteomes" id="UP000035054"/>
    </source>
</evidence>
<evidence type="ECO:0000313" key="1">
    <source>
        <dbReference type="EMBL" id="KKZ14701.1"/>
    </source>
</evidence>
<sequence length="94" mass="10908">MFMRQPLITELDHQFILCLLKDLENYPNNSGGQINANACRIWPEPSQKVLDYLKFMIQKKLIEGVQITGPEGQDTIWIDEITWQGKELLSQSED</sequence>
<reference evidence="1 2" key="1">
    <citation type="submission" date="2015-01" db="EMBL/GenBank/DDBJ databases">
        <title>Lifestyle Evolution in Cyanobacterial Symbionts of Sponges.</title>
        <authorList>
            <person name="Burgsdorf I."/>
            <person name="Slaby B.M."/>
            <person name="Handley K.M."/>
            <person name="Haber M."/>
            <person name="Blom J."/>
            <person name="Marshall C.W."/>
            <person name="Gilbert J.A."/>
            <person name="Hentschel U."/>
            <person name="Steindler L."/>
        </authorList>
    </citation>
    <scope>NUCLEOTIDE SEQUENCE [LARGE SCALE GENOMIC DNA]</scope>
    <source>
        <strain evidence="1">142</strain>
    </source>
</reference>